<name>A0A7C8MS16_9PLEO</name>
<comment type="caution">
    <text evidence="1">The sequence shown here is derived from an EMBL/GenBank/DDBJ whole genome shotgun (WGS) entry which is preliminary data.</text>
</comment>
<dbReference type="OrthoDB" id="3773350at2759"/>
<evidence type="ECO:0000313" key="1">
    <source>
        <dbReference type="EMBL" id="KAF2875564.1"/>
    </source>
</evidence>
<dbReference type="AlphaFoldDB" id="A0A7C8MS16"/>
<reference evidence="1 2" key="1">
    <citation type="submission" date="2020-01" db="EMBL/GenBank/DDBJ databases">
        <authorList>
            <consortium name="DOE Joint Genome Institute"/>
            <person name="Haridas S."/>
            <person name="Albert R."/>
            <person name="Binder M."/>
            <person name="Bloem J."/>
            <person name="Labutti K."/>
            <person name="Salamov A."/>
            <person name="Andreopoulos B."/>
            <person name="Baker S.E."/>
            <person name="Barry K."/>
            <person name="Bills G."/>
            <person name="Bluhm B.H."/>
            <person name="Cannon C."/>
            <person name="Castanera R."/>
            <person name="Culley D.E."/>
            <person name="Daum C."/>
            <person name="Ezra D."/>
            <person name="Gonzalez J.B."/>
            <person name="Henrissat B."/>
            <person name="Kuo A."/>
            <person name="Liang C."/>
            <person name="Lipzen A."/>
            <person name="Lutzoni F."/>
            <person name="Magnuson J."/>
            <person name="Mondo S."/>
            <person name="Nolan M."/>
            <person name="Ohm R."/>
            <person name="Pangilinan J."/>
            <person name="Park H.-J.H."/>
            <person name="Ramirez L."/>
            <person name="Alfaro M."/>
            <person name="Sun H."/>
            <person name="Tritt A."/>
            <person name="Yoshinaga Y."/>
            <person name="Zwiers L.-H.L."/>
            <person name="Turgeon B.G."/>
            <person name="Goodwin S.B."/>
            <person name="Spatafora J.W."/>
            <person name="Crous P.W."/>
            <person name="Grigoriev I.V."/>
        </authorList>
    </citation>
    <scope>NUCLEOTIDE SEQUENCE [LARGE SCALE GENOMIC DNA]</scope>
    <source>
        <strain evidence="1 2">CBS 611.86</strain>
    </source>
</reference>
<keyword evidence="2" id="KW-1185">Reference proteome</keyword>
<organism evidence="1 2">
    <name type="scientific">Massariosphaeria phaeospora</name>
    <dbReference type="NCBI Taxonomy" id="100035"/>
    <lineage>
        <taxon>Eukaryota</taxon>
        <taxon>Fungi</taxon>
        <taxon>Dikarya</taxon>
        <taxon>Ascomycota</taxon>
        <taxon>Pezizomycotina</taxon>
        <taxon>Dothideomycetes</taxon>
        <taxon>Pleosporomycetidae</taxon>
        <taxon>Pleosporales</taxon>
        <taxon>Pleosporales incertae sedis</taxon>
        <taxon>Massariosphaeria</taxon>
    </lineage>
</organism>
<dbReference type="EMBL" id="JAADJZ010000004">
    <property type="protein sequence ID" value="KAF2875564.1"/>
    <property type="molecule type" value="Genomic_DNA"/>
</dbReference>
<protein>
    <submittedName>
        <fullName evidence="1">Uncharacterized protein</fullName>
    </submittedName>
</protein>
<evidence type="ECO:0000313" key="2">
    <source>
        <dbReference type="Proteomes" id="UP000481861"/>
    </source>
</evidence>
<accession>A0A7C8MS16</accession>
<dbReference type="Proteomes" id="UP000481861">
    <property type="component" value="Unassembled WGS sequence"/>
</dbReference>
<proteinExistence type="predicted"/>
<sequence length="76" mass="8566">MFAMRMGASILSRAIPRLISFSPCLARLLERTPKDLFKLAPKGQWKAGSREAMKQAFKKLADRPTFKQCINQGKPS</sequence>
<gene>
    <name evidence="1" type="ORF">BDV95DRAFT_562186</name>
</gene>